<sequence length="172" mass="18343">MTPEFSRPERLDAIGAGERTITIAADPAERAALARRFGVRSVERLEAELTIRREAAGIVVLGRVTGAVVQACSVTDVPLDATIDEPVALLFVETLGEQEEVELDADALDTVEIEGGAVDLGEAAAETMALALDPFPRSPEAEAALREAGVIREEEHRPYSPLQGLKSLLGKE</sequence>
<dbReference type="RefSeq" id="WP_336545366.1">
    <property type="nucleotide sequence ID" value="NZ_JBBBDM010000004.1"/>
</dbReference>
<keyword evidence="2" id="KW-1185">Reference proteome</keyword>
<dbReference type="InterPro" id="IPR003772">
    <property type="entry name" value="YceD"/>
</dbReference>
<organism evidence="1 2">
    <name type="scientific">Sphingomonas kyungheensis</name>
    <dbReference type="NCBI Taxonomy" id="1069987"/>
    <lineage>
        <taxon>Bacteria</taxon>
        <taxon>Pseudomonadati</taxon>
        <taxon>Pseudomonadota</taxon>
        <taxon>Alphaproteobacteria</taxon>
        <taxon>Sphingomonadales</taxon>
        <taxon>Sphingomonadaceae</taxon>
        <taxon>Sphingomonas</taxon>
    </lineage>
</organism>
<gene>
    <name evidence="1" type="ORF">V8201_11480</name>
</gene>
<name>A0ABU8H400_9SPHN</name>
<reference evidence="1 2" key="1">
    <citation type="journal article" date="2013" name="Int. J. Syst. Evol. Microbiol.">
        <title>Sphingomonas kyungheensis sp. nov., a bacterium with ginsenoside-converting activity isolated from soil of a ginseng field.</title>
        <authorList>
            <person name="Son H.M."/>
            <person name="Yang J.E."/>
            <person name="Park Y."/>
            <person name="Han C.K."/>
            <person name="Kim S.G."/>
            <person name="Kook M."/>
            <person name="Yi T.H."/>
        </authorList>
    </citation>
    <scope>NUCLEOTIDE SEQUENCE [LARGE SCALE GENOMIC DNA]</scope>
    <source>
        <strain evidence="1 2">LMG 26582</strain>
    </source>
</reference>
<proteinExistence type="predicted"/>
<protein>
    <submittedName>
        <fullName evidence="1">DUF177 domain-containing protein</fullName>
    </submittedName>
</protein>
<dbReference type="Proteomes" id="UP001367771">
    <property type="component" value="Unassembled WGS sequence"/>
</dbReference>
<dbReference type="EMBL" id="JBBBDM010000004">
    <property type="protein sequence ID" value="MEI5687700.1"/>
    <property type="molecule type" value="Genomic_DNA"/>
</dbReference>
<evidence type="ECO:0000313" key="2">
    <source>
        <dbReference type="Proteomes" id="UP001367771"/>
    </source>
</evidence>
<comment type="caution">
    <text evidence="1">The sequence shown here is derived from an EMBL/GenBank/DDBJ whole genome shotgun (WGS) entry which is preliminary data.</text>
</comment>
<accession>A0ABU8H400</accession>
<dbReference type="Pfam" id="PF02620">
    <property type="entry name" value="YceD"/>
    <property type="match status" value="1"/>
</dbReference>
<evidence type="ECO:0000313" key="1">
    <source>
        <dbReference type="EMBL" id="MEI5687700.1"/>
    </source>
</evidence>